<evidence type="ECO:0000313" key="3">
    <source>
        <dbReference type="EMBL" id="RIB03929.1"/>
    </source>
</evidence>
<keyword evidence="4" id="KW-1185">Reference proteome</keyword>
<reference evidence="3 4" key="1">
    <citation type="submission" date="2018-06" db="EMBL/GenBank/DDBJ databases">
        <title>Comparative genomics reveals the genomic features of Rhizophagus irregularis, R. cerebriforme, R. diaphanum and Gigaspora rosea, and their symbiotic lifestyle signature.</title>
        <authorList>
            <person name="Morin E."/>
            <person name="San Clemente H."/>
            <person name="Chen E.C.H."/>
            <person name="De La Providencia I."/>
            <person name="Hainaut M."/>
            <person name="Kuo A."/>
            <person name="Kohler A."/>
            <person name="Murat C."/>
            <person name="Tang N."/>
            <person name="Roy S."/>
            <person name="Loubradou J."/>
            <person name="Henrissat B."/>
            <person name="Grigoriev I.V."/>
            <person name="Corradi N."/>
            <person name="Roux C."/>
            <person name="Martin F.M."/>
        </authorList>
    </citation>
    <scope>NUCLEOTIDE SEQUENCE [LARGE SCALE GENOMIC DNA]</scope>
    <source>
        <strain evidence="3 4">DAOM 194757</strain>
    </source>
</reference>
<dbReference type="InterPro" id="IPR011009">
    <property type="entry name" value="Kinase-like_dom_sf"/>
</dbReference>
<dbReference type="PROSITE" id="PS00107">
    <property type="entry name" value="PROTEIN_KINASE_ATP"/>
    <property type="match status" value="1"/>
</dbReference>
<dbReference type="Pfam" id="PF07714">
    <property type="entry name" value="PK_Tyr_Ser-Thr"/>
    <property type="match status" value="2"/>
</dbReference>
<proteinExistence type="predicted"/>
<dbReference type="OrthoDB" id="2362128at2759"/>
<dbReference type="InterPro" id="IPR017441">
    <property type="entry name" value="Protein_kinase_ATP_BS"/>
</dbReference>
<dbReference type="InterPro" id="IPR000719">
    <property type="entry name" value="Prot_kinase_dom"/>
</dbReference>
<feature type="domain" description="Protein kinase" evidence="2">
    <location>
        <begin position="291"/>
        <end position="552"/>
    </location>
</feature>
<gene>
    <name evidence="3" type="ORF">C2G38_728237</name>
</gene>
<dbReference type="Gene3D" id="1.10.510.10">
    <property type="entry name" value="Transferase(Phosphotransferase) domain 1"/>
    <property type="match status" value="2"/>
</dbReference>
<dbReference type="GO" id="GO:0005524">
    <property type="term" value="F:ATP binding"/>
    <property type="evidence" value="ECO:0007669"/>
    <property type="project" value="UniProtKB-UniRule"/>
</dbReference>
<dbReference type="SUPFAM" id="SSF56112">
    <property type="entry name" value="Protein kinase-like (PK-like)"/>
    <property type="match status" value="2"/>
</dbReference>
<dbReference type="GO" id="GO:0004674">
    <property type="term" value="F:protein serine/threonine kinase activity"/>
    <property type="evidence" value="ECO:0007669"/>
    <property type="project" value="TreeGrafter"/>
</dbReference>
<keyword evidence="3" id="KW-0808">Transferase</keyword>
<dbReference type="PROSITE" id="PS50011">
    <property type="entry name" value="PROTEIN_KINASE_DOM"/>
    <property type="match status" value="2"/>
</dbReference>
<evidence type="ECO:0000313" key="4">
    <source>
        <dbReference type="Proteomes" id="UP000266673"/>
    </source>
</evidence>
<keyword evidence="3" id="KW-0418">Kinase</keyword>
<keyword evidence="1" id="KW-0067">ATP-binding</keyword>
<dbReference type="InterPro" id="IPR051681">
    <property type="entry name" value="Ser/Thr_Kinases-Pseudokinases"/>
</dbReference>
<dbReference type="EMBL" id="QKWP01002292">
    <property type="protein sequence ID" value="RIB03929.1"/>
    <property type="molecule type" value="Genomic_DNA"/>
</dbReference>
<sequence>MQLEPVYKDLFKGLRMEYASFENKTEIGEGSFGVMHKAYSKDKKQIVALKTLSDCDENSLCNLVRKVKYTVKHDNVIQYFGISQDSETKTYFVVLQYIYCGYLRCYLNDHFPKLDWPTKIRMAREISKGIKCLHGVNIVHLNLHDKNVLVHDDGRMIITDFGFSESSITIEYSDPHCFLSPHEYKWDKHSDIYSLGVLFWELSSGVPPFRAFKNSPARMTKHLIEGNRETPIEGTPVDFKNLYCAAWGDNPDSRPDIQKICKKLDNMQIDLSCKELFEKNSFGQEFEYTSFENQEEIGKGGFGFIYRAYSKDVKQIMALKTLDHNDEHSIDDFIREAEIITKVNHKTIIEFFGITQDYKAGNYYMVLQYAGNGDLEHYLNAHFSKLDWPTKIRMAKEISSGIDCLHNANIVHRDLHNKNILVHGHRMIITDFGLSLSLDNVAASITSRVYGRCEYSDPKYIETASEYKWNKYSDIYSLGVLFWELSSGVPPFKAFKNRSTRISMHLIRGNRETPIIGTPVDFKILYDAAWDGDPDDRPDIREICKKLNDIRLEQM</sequence>
<dbReference type="STRING" id="44941.A0A397U5A6"/>
<dbReference type="InterPro" id="IPR001245">
    <property type="entry name" value="Ser-Thr/Tyr_kinase_cat_dom"/>
</dbReference>
<evidence type="ECO:0000259" key="2">
    <source>
        <dbReference type="PROSITE" id="PS50011"/>
    </source>
</evidence>
<dbReference type="Proteomes" id="UP000266673">
    <property type="component" value="Unassembled WGS sequence"/>
</dbReference>
<feature type="domain" description="Protein kinase" evidence="2">
    <location>
        <begin position="21"/>
        <end position="269"/>
    </location>
</feature>
<dbReference type="PANTHER" id="PTHR44329">
    <property type="entry name" value="SERINE/THREONINE-PROTEIN KINASE TNNI3K-RELATED"/>
    <property type="match status" value="1"/>
</dbReference>
<feature type="binding site" evidence="1">
    <location>
        <position position="320"/>
    </location>
    <ligand>
        <name>ATP</name>
        <dbReference type="ChEBI" id="CHEBI:30616"/>
    </ligand>
</feature>
<comment type="caution">
    <text evidence="3">The sequence shown here is derived from an EMBL/GenBank/DDBJ whole genome shotgun (WGS) entry which is preliminary data.</text>
</comment>
<organism evidence="3 4">
    <name type="scientific">Gigaspora rosea</name>
    <dbReference type="NCBI Taxonomy" id="44941"/>
    <lineage>
        <taxon>Eukaryota</taxon>
        <taxon>Fungi</taxon>
        <taxon>Fungi incertae sedis</taxon>
        <taxon>Mucoromycota</taxon>
        <taxon>Glomeromycotina</taxon>
        <taxon>Glomeromycetes</taxon>
        <taxon>Diversisporales</taxon>
        <taxon>Gigasporaceae</taxon>
        <taxon>Gigaspora</taxon>
    </lineage>
</organism>
<keyword evidence="1" id="KW-0547">Nucleotide-binding</keyword>
<protein>
    <submittedName>
        <fullName evidence="3">Kinase-like domain-containing protein</fullName>
    </submittedName>
</protein>
<name>A0A397U5A6_9GLOM</name>
<dbReference type="AlphaFoldDB" id="A0A397U5A6"/>
<evidence type="ECO:0000256" key="1">
    <source>
        <dbReference type="PROSITE-ProRule" id="PRU10141"/>
    </source>
</evidence>
<accession>A0A397U5A6</accession>